<sequence>MEVRGDKRQVRVPEIPLFCDSSARSFARCVTSAETTPQQLGTGSSELGGEARLPLSVLVVVVAAGVPMPGRRPESEPNSVFEMCRNRSSGRLSANTHRSGVSSESTTGSKEQGGGTDIQQQRRGRLSPAPHPPPKLPRLNRPRRPNHYGLVELLA</sequence>
<protein>
    <submittedName>
        <fullName evidence="2">Uncharacterized protein</fullName>
    </submittedName>
</protein>
<dbReference type="AlphaFoldDB" id="A0AAD7W4Y7"/>
<reference evidence="2" key="1">
    <citation type="journal article" date="2023" name="Science">
        <title>Genome structures resolve the early diversification of teleost fishes.</title>
        <authorList>
            <person name="Parey E."/>
            <person name="Louis A."/>
            <person name="Montfort J."/>
            <person name="Bouchez O."/>
            <person name="Roques C."/>
            <person name="Iampietro C."/>
            <person name="Lluch J."/>
            <person name="Castinel A."/>
            <person name="Donnadieu C."/>
            <person name="Desvignes T."/>
            <person name="Floi Bucao C."/>
            <person name="Jouanno E."/>
            <person name="Wen M."/>
            <person name="Mejri S."/>
            <person name="Dirks R."/>
            <person name="Jansen H."/>
            <person name="Henkel C."/>
            <person name="Chen W.J."/>
            <person name="Zahm M."/>
            <person name="Cabau C."/>
            <person name="Klopp C."/>
            <person name="Thompson A.W."/>
            <person name="Robinson-Rechavi M."/>
            <person name="Braasch I."/>
            <person name="Lecointre G."/>
            <person name="Bobe J."/>
            <person name="Postlethwait J.H."/>
            <person name="Berthelot C."/>
            <person name="Roest Crollius H."/>
            <person name="Guiguen Y."/>
        </authorList>
    </citation>
    <scope>NUCLEOTIDE SEQUENCE</scope>
    <source>
        <strain evidence="2">NC1722</strain>
    </source>
</reference>
<keyword evidence="3" id="KW-1185">Reference proteome</keyword>
<comment type="caution">
    <text evidence="2">The sequence shown here is derived from an EMBL/GenBank/DDBJ whole genome shotgun (WGS) entry which is preliminary data.</text>
</comment>
<gene>
    <name evidence="2" type="ORF">AAFF_G00204670</name>
</gene>
<accession>A0AAD7W4Y7</accession>
<evidence type="ECO:0000313" key="3">
    <source>
        <dbReference type="Proteomes" id="UP001221898"/>
    </source>
</evidence>
<name>A0AAD7W4Y7_9TELE</name>
<evidence type="ECO:0000313" key="2">
    <source>
        <dbReference type="EMBL" id="KAJ8384446.1"/>
    </source>
</evidence>
<dbReference type="EMBL" id="JAINUG010000271">
    <property type="protein sequence ID" value="KAJ8384446.1"/>
    <property type="molecule type" value="Genomic_DNA"/>
</dbReference>
<proteinExistence type="predicted"/>
<evidence type="ECO:0000256" key="1">
    <source>
        <dbReference type="SAM" id="MobiDB-lite"/>
    </source>
</evidence>
<feature type="compositionally biased region" description="Polar residues" evidence="1">
    <location>
        <begin position="86"/>
        <end position="110"/>
    </location>
</feature>
<dbReference type="Proteomes" id="UP001221898">
    <property type="component" value="Unassembled WGS sequence"/>
</dbReference>
<organism evidence="2 3">
    <name type="scientific">Aldrovandia affinis</name>
    <dbReference type="NCBI Taxonomy" id="143900"/>
    <lineage>
        <taxon>Eukaryota</taxon>
        <taxon>Metazoa</taxon>
        <taxon>Chordata</taxon>
        <taxon>Craniata</taxon>
        <taxon>Vertebrata</taxon>
        <taxon>Euteleostomi</taxon>
        <taxon>Actinopterygii</taxon>
        <taxon>Neopterygii</taxon>
        <taxon>Teleostei</taxon>
        <taxon>Notacanthiformes</taxon>
        <taxon>Halosauridae</taxon>
        <taxon>Aldrovandia</taxon>
    </lineage>
</organism>
<feature type="region of interest" description="Disordered" evidence="1">
    <location>
        <begin position="67"/>
        <end position="155"/>
    </location>
</feature>